<dbReference type="OrthoDB" id="6427099at2759"/>
<protein>
    <submittedName>
        <fullName evidence="13">Tyrosyl-DNA phosphodiesterase 2</fullName>
    </submittedName>
</protein>
<keyword evidence="10" id="KW-0539">Nucleus</keyword>
<feature type="region of interest" description="Disordered" evidence="11">
    <location>
        <begin position="1"/>
        <end position="24"/>
    </location>
</feature>
<proteinExistence type="predicted"/>
<gene>
    <name evidence="13" type="primary">TDP2_0</name>
    <name evidence="13" type="ORF">AVEN_191830_1</name>
</gene>
<dbReference type="GO" id="GO:0003697">
    <property type="term" value="F:single-stranded DNA binding"/>
    <property type="evidence" value="ECO:0007669"/>
    <property type="project" value="TreeGrafter"/>
</dbReference>
<evidence type="ECO:0000256" key="5">
    <source>
        <dbReference type="ARBA" id="ARBA00022723"/>
    </source>
</evidence>
<dbReference type="GO" id="GO:0004518">
    <property type="term" value="F:nuclease activity"/>
    <property type="evidence" value="ECO:0007669"/>
    <property type="project" value="UniProtKB-KW"/>
</dbReference>
<keyword evidence="6" id="KW-0227">DNA damage</keyword>
<accession>A0A4Y2NUS9</accession>
<evidence type="ECO:0000256" key="9">
    <source>
        <dbReference type="ARBA" id="ARBA00023204"/>
    </source>
</evidence>
<comment type="cofactor">
    <cofactor evidence="1">
        <name>Mn(2+)</name>
        <dbReference type="ChEBI" id="CHEBI:29035"/>
    </cofactor>
</comment>
<organism evidence="13 14">
    <name type="scientific">Araneus ventricosus</name>
    <name type="common">Orbweaver spider</name>
    <name type="synonym">Epeira ventricosa</name>
    <dbReference type="NCBI Taxonomy" id="182803"/>
    <lineage>
        <taxon>Eukaryota</taxon>
        <taxon>Metazoa</taxon>
        <taxon>Ecdysozoa</taxon>
        <taxon>Arthropoda</taxon>
        <taxon>Chelicerata</taxon>
        <taxon>Arachnida</taxon>
        <taxon>Araneae</taxon>
        <taxon>Araneomorphae</taxon>
        <taxon>Entelegynae</taxon>
        <taxon>Araneoidea</taxon>
        <taxon>Araneidae</taxon>
        <taxon>Araneus</taxon>
    </lineage>
</organism>
<evidence type="ECO:0000256" key="11">
    <source>
        <dbReference type="SAM" id="MobiDB-lite"/>
    </source>
</evidence>
<dbReference type="PANTHER" id="PTHR15822:SF4">
    <property type="entry name" value="TYROSYL-DNA PHOSPHODIESTERASE 2"/>
    <property type="match status" value="1"/>
</dbReference>
<dbReference type="AlphaFoldDB" id="A0A4Y2NUS9"/>
<dbReference type="Gene3D" id="3.60.10.10">
    <property type="entry name" value="Endonuclease/exonuclease/phosphatase"/>
    <property type="match status" value="1"/>
</dbReference>
<comment type="subcellular location">
    <subcellularLocation>
        <location evidence="3">Nucleus</location>
        <location evidence="3">PML body</location>
    </subcellularLocation>
</comment>
<evidence type="ECO:0000313" key="13">
    <source>
        <dbReference type="EMBL" id="GBN42492.1"/>
    </source>
</evidence>
<dbReference type="Pfam" id="PF03372">
    <property type="entry name" value="Exo_endo_phos"/>
    <property type="match status" value="1"/>
</dbReference>
<evidence type="ECO:0000256" key="6">
    <source>
        <dbReference type="ARBA" id="ARBA00022763"/>
    </source>
</evidence>
<feature type="compositionally biased region" description="Polar residues" evidence="11">
    <location>
        <begin position="10"/>
        <end position="24"/>
    </location>
</feature>
<dbReference type="PANTHER" id="PTHR15822">
    <property type="entry name" value="TRAF AND TNF RECEPTOR-ASSOCIATED PROTEIN"/>
    <property type="match status" value="1"/>
</dbReference>
<evidence type="ECO:0000256" key="10">
    <source>
        <dbReference type="ARBA" id="ARBA00023242"/>
    </source>
</evidence>
<dbReference type="Proteomes" id="UP000499080">
    <property type="component" value="Unassembled WGS sequence"/>
</dbReference>
<keyword evidence="14" id="KW-1185">Reference proteome</keyword>
<feature type="domain" description="Endonuclease/exonuclease/phosphatase" evidence="12">
    <location>
        <begin position="38"/>
        <end position="135"/>
    </location>
</feature>
<evidence type="ECO:0000313" key="14">
    <source>
        <dbReference type="Proteomes" id="UP000499080"/>
    </source>
</evidence>
<name>A0A4Y2NUS9_ARAVE</name>
<comment type="caution">
    <text evidence="13">The sequence shown here is derived from an EMBL/GenBank/DDBJ whole genome shotgun (WGS) entry which is preliminary data.</text>
</comment>
<reference evidence="13 14" key="1">
    <citation type="journal article" date="2019" name="Sci. Rep.">
        <title>Orb-weaving spider Araneus ventricosus genome elucidates the spidroin gene catalogue.</title>
        <authorList>
            <person name="Kono N."/>
            <person name="Nakamura H."/>
            <person name="Ohtoshi R."/>
            <person name="Moran D.A.P."/>
            <person name="Shinohara A."/>
            <person name="Yoshida Y."/>
            <person name="Fujiwara M."/>
            <person name="Mori M."/>
            <person name="Tomita M."/>
            <person name="Arakawa K."/>
        </authorList>
    </citation>
    <scope>NUCLEOTIDE SEQUENCE [LARGE SCALE GENOMIC DNA]</scope>
</reference>
<dbReference type="GO" id="GO:0005737">
    <property type="term" value="C:cytoplasm"/>
    <property type="evidence" value="ECO:0007669"/>
    <property type="project" value="TreeGrafter"/>
</dbReference>
<sequence length="153" mass="17083">MSSDDREGSENNSEVAVASTSAEELNSDTKTKSVLKFITWNTDGLHREHLIPRAEAVCKTILNEQADIVFLQEVVPQSAEYFRNHLTDYQCLFGNEEGYFIGTLFKKSTVSYKGSQIIDFPTTMARNCLKVNVGIVFLKISINIVTKSTCGCM</sequence>
<keyword evidence="5" id="KW-0479">Metal-binding</keyword>
<dbReference type="SUPFAM" id="SSF56219">
    <property type="entry name" value="DNase I-like"/>
    <property type="match status" value="1"/>
</dbReference>
<dbReference type="InterPro" id="IPR036691">
    <property type="entry name" value="Endo/exonu/phosph_ase_sf"/>
</dbReference>
<keyword evidence="4" id="KW-0540">Nuclease</keyword>
<dbReference type="EMBL" id="BGPR01129595">
    <property type="protein sequence ID" value="GBN42492.1"/>
    <property type="molecule type" value="Genomic_DNA"/>
</dbReference>
<evidence type="ECO:0000256" key="2">
    <source>
        <dbReference type="ARBA" id="ARBA00001946"/>
    </source>
</evidence>
<evidence type="ECO:0000256" key="8">
    <source>
        <dbReference type="ARBA" id="ARBA00022842"/>
    </source>
</evidence>
<evidence type="ECO:0000256" key="3">
    <source>
        <dbReference type="ARBA" id="ARBA00004322"/>
    </source>
</evidence>
<keyword evidence="9" id="KW-0234">DNA repair</keyword>
<evidence type="ECO:0000256" key="7">
    <source>
        <dbReference type="ARBA" id="ARBA00022801"/>
    </source>
</evidence>
<keyword evidence="8" id="KW-0460">Magnesium</keyword>
<evidence type="ECO:0000259" key="12">
    <source>
        <dbReference type="Pfam" id="PF03372"/>
    </source>
</evidence>
<dbReference type="GO" id="GO:0046872">
    <property type="term" value="F:metal ion binding"/>
    <property type="evidence" value="ECO:0007669"/>
    <property type="project" value="UniProtKB-KW"/>
</dbReference>
<dbReference type="GO" id="GO:0006302">
    <property type="term" value="P:double-strand break repair"/>
    <property type="evidence" value="ECO:0007669"/>
    <property type="project" value="TreeGrafter"/>
</dbReference>
<evidence type="ECO:0000256" key="4">
    <source>
        <dbReference type="ARBA" id="ARBA00022722"/>
    </source>
</evidence>
<evidence type="ECO:0000256" key="1">
    <source>
        <dbReference type="ARBA" id="ARBA00001936"/>
    </source>
</evidence>
<dbReference type="InterPro" id="IPR051547">
    <property type="entry name" value="TDP2-like"/>
</dbReference>
<keyword evidence="7" id="KW-0378">Hydrolase</keyword>
<comment type="cofactor">
    <cofactor evidence="2">
        <name>Mg(2+)</name>
        <dbReference type="ChEBI" id="CHEBI:18420"/>
    </cofactor>
</comment>
<dbReference type="GO" id="GO:0016605">
    <property type="term" value="C:PML body"/>
    <property type="evidence" value="ECO:0007669"/>
    <property type="project" value="UniProtKB-SubCell"/>
</dbReference>
<dbReference type="InterPro" id="IPR005135">
    <property type="entry name" value="Endo/exonuclease/phosphatase"/>
</dbReference>
<dbReference type="GO" id="GO:0070260">
    <property type="term" value="F:5'-tyrosyl-DNA phosphodiesterase activity"/>
    <property type="evidence" value="ECO:0007669"/>
    <property type="project" value="TreeGrafter"/>
</dbReference>